<gene>
    <name evidence="3" type="ORF">OJ962_15830</name>
</gene>
<evidence type="ECO:0008006" key="5">
    <source>
        <dbReference type="Google" id="ProtNLM"/>
    </source>
</evidence>
<evidence type="ECO:0000313" key="4">
    <source>
        <dbReference type="Proteomes" id="UP001147700"/>
    </source>
</evidence>
<dbReference type="RefSeq" id="WP_202954435.1">
    <property type="nucleotide sequence ID" value="NZ_JAPCID010000020.1"/>
</dbReference>
<dbReference type="Proteomes" id="UP001147700">
    <property type="component" value="Unassembled WGS sequence"/>
</dbReference>
<name>A0ABT4RK90_9ACTN</name>
<feature type="region of interest" description="Disordered" evidence="1">
    <location>
        <begin position="364"/>
        <end position="395"/>
    </location>
</feature>
<feature type="signal peptide" evidence="2">
    <location>
        <begin position="1"/>
        <end position="21"/>
    </location>
</feature>
<accession>A0ABT4RK90</accession>
<dbReference type="SUPFAM" id="SSF51126">
    <property type="entry name" value="Pectin lyase-like"/>
    <property type="match status" value="1"/>
</dbReference>
<dbReference type="InterPro" id="IPR011050">
    <property type="entry name" value="Pectin_lyase_fold/virulence"/>
</dbReference>
<evidence type="ECO:0000256" key="1">
    <source>
        <dbReference type="SAM" id="MobiDB-lite"/>
    </source>
</evidence>
<feature type="chain" id="PRO_5045095916" description="CSLREA domain-containing protein" evidence="2">
    <location>
        <begin position="22"/>
        <end position="571"/>
    </location>
</feature>
<comment type="caution">
    <text evidence="3">The sequence shown here is derived from an EMBL/GenBank/DDBJ whole genome shotgun (WGS) entry which is preliminary data.</text>
</comment>
<organism evidence="3 4">
    <name type="scientific">Solirubrobacter deserti</name>
    <dbReference type="NCBI Taxonomy" id="2282478"/>
    <lineage>
        <taxon>Bacteria</taxon>
        <taxon>Bacillati</taxon>
        <taxon>Actinomycetota</taxon>
        <taxon>Thermoleophilia</taxon>
        <taxon>Solirubrobacterales</taxon>
        <taxon>Solirubrobacteraceae</taxon>
        <taxon>Solirubrobacter</taxon>
    </lineage>
</organism>
<sequence>MRRLAIAAFGALAFSAAPAHAATFQVTTPQDLQTPCTPSECSLRAAVSAALANGAGEDDVVNVPAGEYAVSGGLNLNGTPAVRITIAGAGANATIIRPTGATRVLTVGAGASIAVQDVTLRDGVASDTGGGNVRVENTGSLRLLRTRVTNGSAPQGGGILAGGNQLSIVASLIDGNRTVGTGQANGGGIYASGNTTTLQLSVQDSTITDNEAVNGGGLYVTSNVATALRGVTLARNRARAFGNAGGIFANGSGGVRFEGSIIAGNTMPAASTATPVPSNCGISPPPVDEGGNLDSGTNCGVAGHTNTDPKLAAALDTSAPPVLAIAADSPARDIAPCGTRTFDQRGVLRPQGLACDAGAYEYAEPVVEPPPDPTPTATPPPGPTATPTPTVTPVPTPVVNRTIVVGPTRGTVKVKLPGANRYLDLDATRGIPVGSTVDTRKGRVTLTSIPRPGAPPETAVFYDGLFRVTQSRGITNLTLTEPLARCPRNARASAAAAKAKKRRLWGDGKGAFRTSGKYSAATVRGTKWLVEDSCAGTLTRVTQGSVRVRDNVRKRTIVVRPGKPYTARPRP</sequence>
<dbReference type="EMBL" id="JAPCID010000020">
    <property type="protein sequence ID" value="MDA0138972.1"/>
    <property type="molecule type" value="Genomic_DNA"/>
</dbReference>
<protein>
    <recommendedName>
        <fullName evidence="5">CSLREA domain-containing protein</fullName>
    </recommendedName>
</protein>
<dbReference type="PANTHER" id="PTHR11319:SF35">
    <property type="entry name" value="OUTER MEMBRANE PROTEIN PMPC-RELATED"/>
    <property type="match status" value="1"/>
</dbReference>
<reference evidence="3" key="1">
    <citation type="submission" date="2022-10" db="EMBL/GenBank/DDBJ databases">
        <title>The WGS of Solirubrobacter sp. CPCC 204708.</title>
        <authorList>
            <person name="Jiang Z."/>
        </authorList>
    </citation>
    <scope>NUCLEOTIDE SEQUENCE</scope>
    <source>
        <strain evidence="3">CPCC 204708</strain>
    </source>
</reference>
<dbReference type="PANTHER" id="PTHR11319">
    <property type="entry name" value="G PROTEIN-COUPLED RECEPTOR-RELATED"/>
    <property type="match status" value="1"/>
</dbReference>
<evidence type="ECO:0000256" key="2">
    <source>
        <dbReference type="SAM" id="SignalP"/>
    </source>
</evidence>
<proteinExistence type="predicted"/>
<keyword evidence="4" id="KW-1185">Reference proteome</keyword>
<keyword evidence="2" id="KW-0732">Signal</keyword>
<evidence type="ECO:0000313" key="3">
    <source>
        <dbReference type="EMBL" id="MDA0138972.1"/>
    </source>
</evidence>
<dbReference type="InterPro" id="IPR059226">
    <property type="entry name" value="Choice_anch_Q_dom"/>
</dbReference>
<feature type="compositionally biased region" description="Pro residues" evidence="1">
    <location>
        <begin position="367"/>
        <end position="395"/>
    </location>
</feature>
<dbReference type="NCBIfam" id="NF041518">
    <property type="entry name" value="choice_anch_Q"/>
    <property type="match status" value="1"/>
</dbReference>